<dbReference type="Pfam" id="PF19502">
    <property type="entry name" value="DUF6036"/>
    <property type="match status" value="1"/>
</dbReference>
<accession>A0A4R3KR48</accession>
<evidence type="ECO:0000259" key="1">
    <source>
        <dbReference type="Pfam" id="PF19502"/>
    </source>
</evidence>
<name>A0A4R3KR48_9SPHI</name>
<dbReference type="Gene3D" id="3.30.460.40">
    <property type="match status" value="1"/>
</dbReference>
<evidence type="ECO:0000313" key="2">
    <source>
        <dbReference type="EMBL" id="TCS87398.1"/>
    </source>
</evidence>
<dbReference type="EMBL" id="SMAD01000005">
    <property type="protein sequence ID" value="TCS87398.1"/>
    <property type="molecule type" value="Genomic_DNA"/>
</dbReference>
<evidence type="ECO:0000313" key="3">
    <source>
        <dbReference type="Proteomes" id="UP000295807"/>
    </source>
</evidence>
<dbReference type="InterPro" id="IPR043519">
    <property type="entry name" value="NT_sf"/>
</dbReference>
<dbReference type="AlphaFoldDB" id="A0A4R3KR48"/>
<dbReference type="SUPFAM" id="SSF81301">
    <property type="entry name" value="Nucleotidyltransferase"/>
    <property type="match status" value="1"/>
</dbReference>
<gene>
    <name evidence="2" type="ORF">EDD80_105213</name>
</gene>
<dbReference type="InterPro" id="IPR045792">
    <property type="entry name" value="DUF6036"/>
</dbReference>
<feature type="domain" description="DUF6036" evidence="1">
    <location>
        <begin position="12"/>
        <end position="144"/>
    </location>
</feature>
<organism evidence="2 3">
    <name type="scientific">Anseongella ginsenosidimutans</name>
    <dbReference type="NCBI Taxonomy" id="496056"/>
    <lineage>
        <taxon>Bacteria</taxon>
        <taxon>Pseudomonadati</taxon>
        <taxon>Bacteroidota</taxon>
        <taxon>Sphingobacteriia</taxon>
        <taxon>Sphingobacteriales</taxon>
        <taxon>Sphingobacteriaceae</taxon>
        <taxon>Anseongella</taxon>
    </lineage>
</organism>
<protein>
    <recommendedName>
        <fullName evidence="1">DUF6036 domain-containing protein</fullName>
    </recommendedName>
</protein>
<keyword evidence="3" id="KW-1185">Reference proteome</keyword>
<proteinExistence type="predicted"/>
<comment type="caution">
    <text evidence="2">The sequence shown here is derived from an EMBL/GenBank/DDBJ whole genome shotgun (WGS) entry which is preliminary data.</text>
</comment>
<dbReference type="RefSeq" id="WP_225975048.1">
    <property type="nucleotide sequence ID" value="NZ_CP042432.1"/>
</dbReference>
<sequence length="163" mass="18427">MILAKDFEDFIALLNKHQVDYMVVGGYALALHGAPRHTGDLDIWIDVSKENAIRLMQVIRNFGMGSLGLTEEDFLKPGYITQIGYPPLRIDILNEIDGVTFGDARKNRQQVDMDGQTLFYIGLQDFIQNKTASGRKRDLQDIREIKGKPLKPTQNRGREGHGL</sequence>
<reference evidence="2 3" key="1">
    <citation type="submission" date="2019-03" db="EMBL/GenBank/DDBJ databases">
        <title>Genomic Encyclopedia of Type Strains, Phase IV (KMG-IV): sequencing the most valuable type-strain genomes for metagenomic binning, comparative biology and taxonomic classification.</title>
        <authorList>
            <person name="Goeker M."/>
        </authorList>
    </citation>
    <scope>NUCLEOTIDE SEQUENCE [LARGE SCALE GENOMIC DNA]</scope>
    <source>
        <strain evidence="2 3">DSM 21100</strain>
    </source>
</reference>
<dbReference type="Proteomes" id="UP000295807">
    <property type="component" value="Unassembled WGS sequence"/>
</dbReference>